<keyword evidence="3" id="KW-0813">Transport</keyword>
<keyword evidence="16" id="KW-1185">Reference proteome</keyword>
<evidence type="ECO:0000256" key="8">
    <source>
        <dbReference type="ARBA" id="ARBA00023053"/>
    </source>
</evidence>
<sequence>MAEYGIHVAVVVAYFLVVLGIGAAAFRQSETTAEDYFLGGRTAKTVVLFMALFGTNVTPFVLMGIPGLAYHHGVGVFGLNAAIVVLGIPLTFWLIGYPAWIAAKRTGAVTPAELYVRRFGVRWIGYLMFAVFFAYTVPYMVTAVAGVGIAADTLSGGALGYAPATGGILVITLLYTSLGGMRATMWTNVFQGAVFLGFTLLAFFLIGDRLGDQVGLGADGLRGLMTRIHADNPRLFEVPREGPFAPGEWASWALAIALTVIAFPHMMVRIFAAKDVEALKNACRYYPLAMILLWVPAVLFGVWATVEHPGLVGKESDAVFPMLIFDHLGPVLQGLALAGILAAVMSTLDAQLLTLSSMLTRDVLPAGLDERRQVQLGRVFLVLVAGLTWAVVLARPASIFKIAKLSFSGYVTLVPTLFLGLRWRRFTVAGAASSIVLGNAVLLLTWLEVVPKAAQLGLLPVAWGLLAAIAGAVAGSLLSPPTSPSVAEAVLGPVREATTTPSP</sequence>
<protein>
    <submittedName>
        <fullName evidence="15">Na+/solute symporter</fullName>
    </submittedName>
</protein>
<feature type="transmembrane region" description="Helical" evidence="14">
    <location>
        <begin position="6"/>
        <end position="26"/>
    </location>
</feature>
<evidence type="ECO:0000256" key="11">
    <source>
        <dbReference type="ARBA" id="ARBA00023201"/>
    </source>
</evidence>
<dbReference type="InterPro" id="IPR050277">
    <property type="entry name" value="Sodium:Solute_Symporter"/>
</dbReference>
<evidence type="ECO:0000313" key="16">
    <source>
        <dbReference type="Proteomes" id="UP000005801"/>
    </source>
</evidence>
<evidence type="ECO:0000256" key="2">
    <source>
        <dbReference type="ARBA" id="ARBA00006434"/>
    </source>
</evidence>
<dbReference type="PANTHER" id="PTHR48086:SF3">
    <property type="entry name" value="SODIUM_PROLINE SYMPORTER"/>
    <property type="match status" value="1"/>
</dbReference>
<evidence type="ECO:0000256" key="4">
    <source>
        <dbReference type="ARBA" id="ARBA00022475"/>
    </source>
</evidence>
<dbReference type="Gene3D" id="1.20.1730.10">
    <property type="entry name" value="Sodium/glucose cotransporter"/>
    <property type="match status" value="1"/>
</dbReference>
<gene>
    <name evidence="15" type="ORF">PPSIR1_07223</name>
</gene>
<evidence type="ECO:0000256" key="5">
    <source>
        <dbReference type="ARBA" id="ARBA00022692"/>
    </source>
</evidence>
<comment type="catalytic activity">
    <reaction evidence="12">
        <text>L-proline(in) + Na(+)(in) = L-proline(out) + Na(+)(out)</text>
        <dbReference type="Rhea" id="RHEA:28967"/>
        <dbReference type="ChEBI" id="CHEBI:29101"/>
        <dbReference type="ChEBI" id="CHEBI:60039"/>
    </reaction>
</comment>
<dbReference type="Proteomes" id="UP000005801">
    <property type="component" value="Unassembled WGS sequence"/>
</dbReference>
<evidence type="ECO:0000256" key="12">
    <source>
        <dbReference type="ARBA" id="ARBA00033708"/>
    </source>
</evidence>
<dbReference type="EMBL" id="ABCS01000024">
    <property type="protein sequence ID" value="EDM79015.1"/>
    <property type="molecule type" value="Genomic_DNA"/>
</dbReference>
<feature type="transmembrane region" description="Helical" evidence="14">
    <location>
        <begin position="249"/>
        <end position="273"/>
    </location>
</feature>
<dbReference type="PROSITE" id="PS50283">
    <property type="entry name" value="NA_SOLUT_SYMP_3"/>
    <property type="match status" value="1"/>
</dbReference>
<dbReference type="PROSITE" id="PS00457">
    <property type="entry name" value="NA_SOLUT_SYMP_2"/>
    <property type="match status" value="1"/>
</dbReference>
<keyword evidence="4" id="KW-1003">Cell membrane</keyword>
<keyword evidence="5 14" id="KW-0812">Transmembrane</keyword>
<evidence type="ECO:0000256" key="10">
    <source>
        <dbReference type="ARBA" id="ARBA00023136"/>
    </source>
</evidence>
<organism evidence="15 16">
    <name type="scientific">Plesiocystis pacifica SIR-1</name>
    <dbReference type="NCBI Taxonomy" id="391625"/>
    <lineage>
        <taxon>Bacteria</taxon>
        <taxon>Pseudomonadati</taxon>
        <taxon>Myxococcota</taxon>
        <taxon>Polyangia</taxon>
        <taxon>Nannocystales</taxon>
        <taxon>Nannocystaceae</taxon>
        <taxon>Plesiocystis</taxon>
    </lineage>
</organism>
<keyword evidence="9" id="KW-0406">Ion transport</keyword>
<keyword evidence="10 14" id="KW-0472">Membrane</keyword>
<keyword evidence="7 14" id="KW-1133">Transmembrane helix</keyword>
<evidence type="ECO:0000313" key="15">
    <source>
        <dbReference type="EMBL" id="EDM79015.1"/>
    </source>
</evidence>
<dbReference type="CDD" id="cd10322">
    <property type="entry name" value="SLC5sbd"/>
    <property type="match status" value="1"/>
</dbReference>
<keyword evidence="11" id="KW-0739">Sodium transport</keyword>
<dbReference type="GO" id="GO:0005298">
    <property type="term" value="F:proline:sodium symporter activity"/>
    <property type="evidence" value="ECO:0007669"/>
    <property type="project" value="TreeGrafter"/>
</dbReference>
<dbReference type="InterPro" id="IPR018212">
    <property type="entry name" value="Na/solute_symporter_CS"/>
</dbReference>
<feature type="transmembrane region" description="Helical" evidence="14">
    <location>
        <begin position="157"/>
        <end position="176"/>
    </location>
</feature>
<feature type="transmembrane region" description="Helical" evidence="14">
    <location>
        <begin position="81"/>
        <end position="103"/>
    </location>
</feature>
<keyword evidence="8" id="KW-0915">Sodium</keyword>
<feature type="transmembrane region" description="Helical" evidence="14">
    <location>
        <begin position="453"/>
        <end position="478"/>
    </location>
</feature>
<evidence type="ECO:0000256" key="9">
    <source>
        <dbReference type="ARBA" id="ARBA00023065"/>
    </source>
</evidence>
<name>A6G5A3_9BACT</name>
<dbReference type="PANTHER" id="PTHR48086">
    <property type="entry name" value="SODIUM/PROLINE SYMPORTER-RELATED"/>
    <property type="match status" value="1"/>
</dbReference>
<feature type="transmembrane region" description="Helical" evidence="14">
    <location>
        <begin position="376"/>
        <end position="396"/>
    </location>
</feature>
<evidence type="ECO:0000256" key="7">
    <source>
        <dbReference type="ARBA" id="ARBA00022989"/>
    </source>
</evidence>
<feature type="transmembrane region" description="Helical" evidence="14">
    <location>
        <begin position="124"/>
        <end position="151"/>
    </location>
</feature>
<comment type="caution">
    <text evidence="15">The sequence shown here is derived from an EMBL/GenBank/DDBJ whole genome shotgun (WGS) entry which is preliminary data.</text>
</comment>
<dbReference type="OrthoDB" id="9814523at2"/>
<reference evidence="15 16" key="1">
    <citation type="submission" date="2007-06" db="EMBL/GenBank/DDBJ databases">
        <authorList>
            <person name="Shimkets L."/>
            <person name="Ferriera S."/>
            <person name="Johnson J."/>
            <person name="Kravitz S."/>
            <person name="Beeson K."/>
            <person name="Sutton G."/>
            <person name="Rogers Y.-H."/>
            <person name="Friedman R."/>
            <person name="Frazier M."/>
            <person name="Venter J.C."/>
        </authorList>
    </citation>
    <scope>NUCLEOTIDE SEQUENCE [LARGE SCALE GENOMIC DNA]</scope>
    <source>
        <strain evidence="15 16">SIR-1</strain>
    </source>
</reference>
<dbReference type="eggNOG" id="COG0591">
    <property type="taxonomic scope" value="Bacteria"/>
</dbReference>
<evidence type="ECO:0000256" key="3">
    <source>
        <dbReference type="ARBA" id="ARBA00022448"/>
    </source>
</evidence>
<accession>A6G5A3</accession>
<dbReference type="InterPro" id="IPR001734">
    <property type="entry name" value="Na/solute_symporter"/>
</dbReference>
<evidence type="ECO:0000256" key="1">
    <source>
        <dbReference type="ARBA" id="ARBA00004651"/>
    </source>
</evidence>
<feature type="transmembrane region" description="Helical" evidence="14">
    <location>
        <begin position="46"/>
        <end position="69"/>
    </location>
</feature>
<dbReference type="GO" id="GO:0015824">
    <property type="term" value="P:proline transport"/>
    <property type="evidence" value="ECO:0007669"/>
    <property type="project" value="TreeGrafter"/>
</dbReference>
<keyword evidence="6" id="KW-0769">Symport</keyword>
<evidence type="ECO:0000256" key="6">
    <source>
        <dbReference type="ARBA" id="ARBA00022847"/>
    </source>
</evidence>
<comment type="similarity">
    <text evidence="2 13">Belongs to the sodium:solute symporter (SSF) (TC 2.A.21) family.</text>
</comment>
<evidence type="ECO:0000256" key="13">
    <source>
        <dbReference type="RuleBase" id="RU362091"/>
    </source>
</evidence>
<dbReference type="GO" id="GO:0005886">
    <property type="term" value="C:plasma membrane"/>
    <property type="evidence" value="ECO:0007669"/>
    <property type="project" value="UniProtKB-SubCell"/>
</dbReference>
<comment type="subcellular location">
    <subcellularLocation>
        <location evidence="1">Cell membrane</location>
        <topology evidence="1">Multi-pass membrane protein</topology>
    </subcellularLocation>
</comment>
<proteinExistence type="inferred from homology"/>
<feature type="transmembrane region" description="Helical" evidence="14">
    <location>
        <begin position="188"/>
        <end position="206"/>
    </location>
</feature>
<dbReference type="InterPro" id="IPR038377">
    <property type="entry name" value="Na/Glc_symporter_sf"/>
</dbReference>
<dbReference type="AlphaFoldDB" id="A6G5A3"/>
<dbReference type="STRING" id="391625.PPSIR1_07223"/>
<evidence type="ECO:0000256" key="14">
    <source>
        <dbReference type="SAM" id="Phobius"/>
    </source>
</evidence>
<dbReference type="GO" id="GO:0015193">
    <property type="term" value="F:L-proline transmembrane transporter activity"/>
    <property type="evidence" value="ECO:0007669"/>
    <property type="project" value="TreeGrafter"/>
</dbReference>
<dbReference type="Pfam" id="PF00474">
    <property type="entry name" value="SSF"/>
    <property type="match status" value="1"/>
</dbReference>
<feature type="transmembrane region" description="Helical" evidence="14">
    <location>
        <begin position="285"/>
        <end position="306"/>
    </location>
</feature>
<feature type="transmembrane region" description="Helical" evidence="14">
    <location>
        <begin position="428"/>
        <end position="447"/>
    </location>
</feature>
<feature type="transmembrane region" description="Helical" evidence="14">
    <location>
        <begin position="331"/>
        <end position="355"/>
    </location>
</feature>
<dbReference type="RefSeq" id="WP_006971902.1">
    <property type="nucleotide sequence ID" value="NZ_ABCS01000024.1"/>
</dbReference>